<name>A0A0D8JF58_9BACT</name>
<dbReference type="OrthoDB" id="1116352at2"/>
<dbReference type="Proteomes" id="UP000032544">
    <property type="component" value="Unassembled WGS sequence"/>
</dbReference>
<keyword evidence="13" id="KW-1185">Reference proteome</keyword>
<keyword evidence="4" id="KW-0805">Transcription regulation</keyword>
<dbReference type="InterPro" id="IPR001789">
    <property type="entry name" value="Sig_transdc_resp-reg_receiver"/>
</dbReference>
<evidence type="ECO:0000256" key="8">
    <source>
        <dbReference type="SAM" id="Phobius"/>
    </source>
</evidence>
<evidence type="ECO:0000256" key="2">
    <source>
        <dbReference type="ARBA" id="ARBA00012438"/>
    </source>
</evidence>
<dbReference type="SMART" id="SM00388">
    <property type="entry name" value="HisKA"/>
    <property type="match status" value="1"/>
</dbReference>
<dbReference type="CDD" id="cd00075">
    <property type="entry name" value="HATPase"/>
    <property type="match status" value="1"/>
</dbReference>
<protein>
    <recommendedName>
        <fullName evidence="2">histidine kinase</fullName>
        <ecNumber evidence="2">2.7.13.3</ecNumber>
    </recommendedName>
</protein>
<dbReference type="PROSITE" id="PS01124">
    <property type="entry name" value="HTH_ARAC_FAMILY_2"/>
    <property type="match status" value="1"/>
</dbReference>
<evidence type="ECO:0000313" key="13">
    <source>
        <dbReference type="Proteomes" id="UP000032544"/>
    </source>
</evidence>
<gene>
    <name evidence="12" type="ORF">LH29_08190</name>
</gene>
<feature type="domain" description="HTH araC/xylS-type" evidence="9">
    <location>
        <begin position="1259"/>
        <end position="1358"/>
    </location>
</feature>
<dbReference type="SMART" id="SM00342">
    <property type="entry name" value="HTH_ARAC"/>
    <property type="match status" value="1"/>
</dbReference>
<feature type="modified residue" description="4-aspartylphosphate" evidence="7">
    <location>
        <position position="1160"/>
    </location>
</feature>
<dbReference type="Pfam" id="PF00072">
    <property type="entry name" value="Response_reg"/>
    <property type="match status" value="1"/>
</dbReference>
<evidence type="ECO:0000259" key="11">
    <source>
        <dbReference type="PROSITE" id="PS50110"/>
    </source>
</evidence>
<keyword evidence="3 7" id="KW-0597">Phosphoprotein</keyword>
<feature type="domain" description="Response regulatory" evidence="11">
    <location>
        <begin position="1112"/>
        <end position="1227"/>
    </location>
</feature>
<dbReference type="InterPro" id="IPR015943">
    <property type="entry name" value="WD40/YVTN_repeat-like_dom_sf"/>
</dbReference>
<keyword evidence="6" id="KW-0804">Transcription</keyword>
<evidence type="ECO:0000256" key="4">
    <source>
        <dbReference type="ARBA" id="ARBA00023015"/>
    </source>
</evidence>
<evidence type="ECO:0000313" key="12">
    <source>
        <dbReference type="EMBL" id="KJF45344.1"/>
    </source>
</evidence>
<dbReference type="InterPro" id="IPR013783">
    <property type="entry name" value="Ig-like_fold"/>
</dbReference>
<dbReference type="SMART" id="SM00387">
    <property type="entry name" value="HATPase_c"/>
    <property type="match status" value="1"/>
</dbReference>
<dbReference type="STRING" id="1544798.LH29_08190"/>
<dbReference type="Gene3D" id="1.10.287.130">
    <property type="match status" value="1"/>
</dbReference>
<organism evidence="12 13">
    <name type="scientific">Draconibacterium sediminis</name>
    <dbReference type="NCBI Taxonomy" id="1544798"/>
    <lineage>
        <taxon>Bacteria</taxon>
        <taxon>Pseudomonadati</taxon>
        <taxon>Bacteroidota</taxon>
        <taxon>Bacteroidia</taxon>
        <taxon>Marinilabiliales</taxon>
        <taxon>Prolixibacteraceae</taxon>
        <taxon>Draconibacterium</taxon>
    </lineage>
</organism>
<dbReference type="SMART" id="SM00448">
    <property type="entry name" value="REC"/>
    <property type="match status" value="1"/>
</dbReference>
<dbReference type="InterPro" id="IPR003661">
    <property type="entry name" value="HisK_dim/P_dom"/>
</dbReference>
<comment type="caution">
    <text evidence="12">The sequence shown here is derived from an EMBL/GenBank/DDBJ whole genome shotgun (WGS) entry which is preliminary data.</text>
</comment>
<dbReference type="SUPFAM" id="SSF46689">
    <property type="entry name" value="Homeodomain-like"/>
    <property type="match status" value="1"/>
</dbReference>
<reference evidence="12 13" key="1">
    <citation type="submission" date="2014-09" db="EMBL/GenBank/DDBJ databases">
        <title>Draft Genome Sequence of Draconibacterium sp. JN14CK-3.</title>
        <authorList>
            <person name="Dong C."/>
            <person name="Lai Q."/>
            <person name="Shao Z."/>
        </authorList>
    </citation>
    <scope>NUCLEOTIDE SEQUENCE [LARGE SCALE GENOMIC DNA]</scope>
    <source>
        <strain evidence="12 13">JN14CK-3</strain>
    </source>
</reference>
<proteinExistence type="predicted"/>
<comment type="catalytic activity">
    <reaction evidence="1">
        <text>ATP + protein L-histidine = ADP + protein N-phospho-L-histidine.</text>
        <dbReference type="EC" id="2.7.13.3"/>
    </reaction>
</comment>
<dbReference type="SUPFAM" id="SSF52172">
    <property type="entry name" value="CheY-like"/>
    <property type="match status" value="1"/>
</dbReference>
<dbReference type="SUPFAM" id="SSF47384">
    <property type="entry name" value="Homodimeric domain of signal transducing histidine kinase"/>
    <property type="match status" value="1"/>
</dbReference>
<dbReference type="SUPFAM" id="SSF55874">
    <property type="entry name" value="ATPase domain of HSP90 chaperone/DNA topoisomerase II/histidine kinase"/>
    <property type="match status" value="1"/>
</dbReference>
<dbReference type="PANTHER" id="PTHR43547:SF2">
    <property type="entry name" value="HYBRID SIGNAL TRANSDUCTION HISTIDINE KINASE C"/>
    <property type="match status" value="1"/>
</dbReference>
<keyword evidence="8" id="KW-0812">Transmembrane</keyword>
<evidence type="ECO:0000256" key="5">
    <source>
        <dbReference type="ARBA" id="ARBA00023125"/>
    </source>
</evidence>
<dbReference type="InterPro" id="IPR036097">
    <property type="entry name" value="HisK_dim/P_sf"/>
</dbReference>
<dbReference type="PRINTS" id="PR00344">
    <property type="entry name" value="BCTRLSENSOR"/>
</dbReference>
<dbReference type="GO" id="GO:0000155">
    <property type="term" value="F:phosphorelay sensor kinase activity"/>
    <property type="evidence" value="ECO:0007669"/>
    <property type="project" value="InterPro"/>
</dbReference>
<keyword evidence="8" id="KW-1133">Transmembrane helix</keyword>
<dbReference type="InterPro" id="IPR003594">
    <property type="entry name" value="HATPase_dom"/>
</dbReference>
<dbReference type="InterPro" id="IPR009057">
    <property type="entry name" value="Homeodomain-like_sf"/>
</dbReference>
<sequence length="1363" mass="154677">MFIMVRSTSLLLFLLCFVLVRGQDIASFYFERIDSESSGMISDVVNSIYQDENGFMWFATDEGILRYDGYELRSFKNDPSLGMLYGVQVNKIVTDSEGRKLLCTNQGFYAYTRTFEPTLQFAVDGLVNKDITECLVASSGKIYVSAGANLFEVDPVARIVTMLKLDDGRVNFYPKQIVEDARGRIWCGSWNSGLLLLQPGQKTLSTYKPFNNVLSEGVENSVYALFLDSRGYLWIGTWGCGLYVADISSDNEVNIIKSFIHQSGNRNTLPGNIIHTINEDSDNAIWIGTPYGLAAIRYPLTRKHKLIRYNTINRGDISSNVIKSIFKDRSDLLWIATKGGGVMKLNLNQKKFTTIQIPELDPQLRTQAVHAFETDHKGRLLIGVLSLGFVVYDSRFDKFFNYKDIPEYQKLADDFDLNTVNTFLWDQDSALWMGTRYNGLIRFIPKSGEIEYINSNSTNRAFRGREVNILCLANNGDVYAGTELGLNRISHDGKGGFNTYYIDFDSYISNLTGRKGVTGIVDYENHSLLVATESAGLFQLELDKGSTKVVQWSGDEKALKIITMFKDSNKRIWIGTKGKGILYIDKDEQKFVSPNPEQSVIGDIVYGINQDSYGNIWFTTNHGLSKFSWNKPSAVERYSYRNGLQGDIFIARSFYRDKNGYFCIGGHNGFNRFDPLQINRGNDPFNIVITDVFVDGVRYPYFQNETKTIEINHTHNDFSIVFASLSYIFPEANQYAYKVDGIDNDWKYVNAQMRSANYSNLEAGTYTLKIKGTNAQGVWNNDGVAIDIVVKPNPYFSWWAYLIYLLFILSILVTIAYFRLKAFRVKQLLRIEQIEHQKAEKLNQYKLRFFTNISHELLTPLSILSSAVEIMNLKKEYSPETILVMERTTNNLNRLIRSLLLFRKVETGNMKLKLTEGDISGFVFETVSSFKLLSSKKNIRFDINIEPDVFGYTDLEKLEMILHNLLSNAFRYTPDGGGVSFSLRCPVADNGFFECVVGDTGIGISKELAPHIFDRFYQLKNENGGGGIGVGLNLTKSLVNILGGDITVESEESLGALFTVRLPLTIEAMNLKSKSEEEGFEIEIDNEQLGVVDKADVSPEVFPEPENWKKYTLLIVEDKDDYRKMLTEALHEKFRVVEATNGAEALEVVKEKEIDLIVSDVQIPLLSGRELCRRIKNDLQISHIPVILLTAKVGEEERLSGYEAGADAYLEKPVKLKLLIIRIQALLRQRIAIMRNFKSELIFEPENVSVTPLDEKFIIEAKNVVEKYIADPDFSVKVLAEELNASNSMLYRKMRTLIDVSPSEFIRNIRLRRAAQLLENEAFSVSEVAYNCGFNDLSYFGSCFKKMYGVTPTSYQSGDRRKT</sequence>
<dbReference type="Gene3D" id="1.10.10.60">
    <property type="entry name" value="Homeodomain-like"/>
    <property type="match status" value="1"/>
</dbReference>
<dbReference type="EC" id="2.7.13.3" evidence="2"/>
<dbReference type="InterPro" id="IPR018060">
    <property type="entry name" value="HTH_AraC"/>
</dbReference>
<dbReference type="InterPro" id="IPR004358">
    <property type="entry name" value="Sig_transdc_His_kin-like_C"/>
</dbReference>
<dbReference type="InterPro" id="IPR011110">
    <property type="entry name" value="Reg_prop"/>
</dbReference>
<dbReference type="Gene3D" id="2.60.40.10">
    <property type="entry name" value="Immunoglobulins"/>
    <property type="match status" value="1"/>
</dbReference>
<evidence type="ECO:0000259" key="9">
    <source>
        <dbReference type="PROSITE" id="PS01124"/>
    </source>
</evidence>
<evidence type="ECO:0000256" key="3">
    <source>
        <dbReference type="ARBA" id="ARBA00022553"/>
    </source>
</evidence>
<dbReference type="Gene3D" id="3.40.50.2300">
    <property type="match status" value="1"/>
</dbReference>
<feature type="transmembrane region" description="Helical" evidence="8">
    <location>
        <begin position="798"/>
        <end position="820"/>
    </location>
</feature>
<dbReference type="Pfam" id="PF07495">
    <property type="entry name" value="Y_Y_Y"/>
    <property type="match status" value="1"/>
</dbReference>
<dbReference type="GO" id="GO:0043565">
    <property type="term" value="F:sequence-specific DNA binding"/>
    <property type="evidence" value="ECO:0007669"/>
    <property type="project" value="InterPro"/>
</dbReference>
<dbReference type="Pfam" id="PF02518">
    <property type="entry name" value="HATPase_c"/>
    <property type="match status" value="1"/>
</dbReference>
<dbReference type="InterPro" id="IPR011006">
    <property type="entry name" value="CheY-like_superfamily"/>
</dbReference>
<dbReference type="InterPro" id="IPR011123">
    <property type="entry name" value="Y_Y_Y"/>
</dbReference>
<feature type="domain" description="Histidine kinase" evidence="10">
    <location>
        <begin position="852"/>
        <end position="1066"/>
    </location>
</feature>
<dbReference type="GO" id="GO:0003700">
    <property type="term" value="F:DNA-binding transcription factor activity"/>
    <property type="evidence" value="ECO:0007669"/>
    <property type="project" value="InterPro"/>
</dbReference>
<dbReference type="CDD" id="cd00082">
    <property type="entry name" value="HisKA"/>
    <property type="match status" value="1"/>
</dbReference>
<keyword evidence="5" id="KW-0238">DNA-binding</keyword>
<dbReference type="InterPro" id="IPR018062">
    <property type="entry name" value="HTH_AraC-typ_CS"/>
</dbReference>
<keyword evidence="8" id="KW-0472">Membrane</keyword>
<dbReference type="Pfam" id="PF00512">
    <property type="entry name" value="HisKA"/>
    <property type="match status" value="1"/>
</dbReference>
<dbReference type="Gene3D" id="2.130.10.10">
    <property type="entry name" value="YVTN repeat-like/Quinoprotein amine dehydrogenase"/>
    <property type="match status" value="2"/>
</dbReference>
<evidence type="ECO:0000256" key="7">
    <source>
        <dbReference type="PROSITE-ProRule" id="PRU00169"/>
    </source>
</evidence>
<dbReference type="Gene3D" id="3.30.565.10">
    <property type="entry name" value="Histidine kinase-like ATPase, C-terminal domain"/>
    <property type="match status" value="1"/>
</dbReference>
<dbReference type="InterPro" id="IPR005467">
    <property type="entry name" value="His_kinase_dom"/>
</dbReference>
<dbReference type="EMBL" id="JRHC01000001">
    <property type="protein sequence ID" value="KJF45344.1"/>
    <property type="molecule type" value="Genomic_DNA"/>
</dbReference>
<dbReference type="PROSITE" id="PS50109">
    <property type="entry name" value="HIS_KIN"/>
    <property type="match status" value="1"/>
</dbReference>
<dbReference type="PROSITE" id="PS50110">
    <property type="entry name" value="RESPONSE_REGULATORY"/>
    <property type="match status" value="1"/>
</dbReference>
<dbReference type="SUPFAM" id="SSF63829">
    <property type="entry name" value="Calcium-dependent phosphotriesterase"/>
    <property type="match status" value="3"/>
</dbReference>
<dbReference type="PROSITE" id="PS00041">
    <property type="entry name" value="HTH_ARAC_FAMILY_1"/>
    <property type="match status" value="1"/>
</dbReference>
<dbReference type="PANTHER" id="PTHR43547">
    <property type="entry name" value="TWO-COMPONENT HISTIDINE KINASE"/>
    <property type="match status" value="1"/>
</dbReference>
<dbReference type="InterPro" id="IPR036890">
    <property type="entry name" value="HATPase_C_sf"/>
</dbReference>
<evidence type="ECO:0000256" key="6">
    <source>
        <dbReference type="ARBA" id="ARBA00023163"/>
    </source>
</evidence>
<evidence type="ECO:0000259" key="10">
    <source>
        <dbReference type="PROSITE" id="PS50109"/>
    </source>
</evidence>
<evidence type="ECO:0000256" key="1">
    <source>
        <dbReference type="ARBA" id="ARBA00000085"/>
    </source>
</evidence>
<dbReference type="Pfam" id="PF12833">
    <property type="entry name" value="HTH_18"/>
    <property type="match status" value="1"/>
</dbReference>
<dbReference type="Pfam" id="PF07494">
    <property type="entry name" value="Reg_prop"/>
    <property type="match status" value="3"/>
</dbReference>
<accession>A0A0D8JF58</accession>